<evidence type="ECO:0000256" key="5">
    <source>
        <dbReference type="ARBA" id="ARBA00023204"/>
    </source>
</evidence>
<comment type="subcellular location">
    <subcellularLocation>
        <location evidence="6">Cytoplasm</location>
    </subcellularLocation>
</comment>
<comment type="similarity">
    <text evidence="6">Belongs to the RuvA family.</text>
</comment>
<proteinExistence type="inferred from homology"/>
<dbReference type="GO" id="GO:0048476">
    <property type="term" value="C:Holliday junction resolvase complex"/>
    <property type="evidence" value="ECO:0007669"/>
    <property type="project" value="UniProtKB-UniRule"/>
</dbReference>
<dbReference type="InterPro" id="IPR003583">
    <property type="entry name" value="Hlx-hairpin-Hlx_DNA-bd_motif"/>
</dbReference>
<sequence>MFAYLRGTVVAHQSEGGHRSALILDVNGVGYRLLVTSHLLQQYPPSAEVVQIFTHLSVREDQMVLYGFASAAERDLFLRLIRVNGVGPQMALSLLDTLPLPELVQAIVSGNTRRLSRAPGVGNKTAERIALELKAALSAWRQETGLTTAPSGLPTEAIREELELTLLALGYSDREIEAALTAVSQTSTLAKNSDPEVWLREAITWLSANT</sequence>
<keyword evidence="9" id="KW-1185">Reference proteome</keyword>
<keyword evidence="1 6" id="KW-0963">Cytoplasm</keyword>
<name>A0A3B7MAQ4_9CYAN</name>
<comment type="caution">
    <text evidence="6">Lacks conserved residue(s) required for the propagation of feature annotation.</text>
</comment>
<comment type="function">
    <text evidence="6">The RuvA-RuvB-RuvC complex processes Holliday junction (HJ) DNA during genetic recombination and DNA repair, while the RuvA-RuvB complex plays an important role in the rescue of blocked DNA replication forks via replication fork reversal (RFR). RuvA specifically binds to HJ cruciform DNA, conferring on it an open structure. The RuvB hexamer acts as an ATP-dependent pump, pulling dsDNA into and through the RuvAB complex. HJ branch migration allows RuvC to scan DNA until it finds its consensus sequence, where it cleaves and resolves the cruciform DNA.</text>
</comment>
<dbReference type="SUPFAM" id="SSF50249">
    <property type="entry name" value="Nucleic acid-binding proteins"/>
    <property type="match status" value="1"/>
</dbReference>
<dbReference type="InterPro" id="IPR011114">
    <property type="entry name" value="RuvA_C"/>
</dbReference>
<evidence type="ECO:0000256" key="4">
    <source>
        <dbReference type="ARBA" id="ARBA00023172"/>
    </source>
</evidence>
<evidence type="ECO:0000259" key="7">
    <source>
        <dbReference type="SMART" id="SM00278"/>
    </source>
</evidence>
<dbReference type="Gene3D" id="2.40.50.140">
    <property type="entry name" value="Nucleic acid-binding proteins"/>
    <property type="match status" value="1"/>
</dbReference>
<dbReference type="Gene3D" id="1.10.150.20">
    <property type="entry name" value="5' to 3' exonuclease, C-terminal subdomain"/>
    <property type="match status" value="1"/>
</dbReference>
<dbReference type="AlphaFoldDB" id="A0A3B7MAQ4"/>
<dbReference type="InterPro" id="IPR012340">
    <property type="entry name" value="NA-bd_OB-fold"/>
</dbReference>
<evidence type="ECO:0000313" key="9">
    <source>
        <dbReference type="Proteomes" id="UP000261812"/>
    </source>
</evidence>
<dbReference type="GO" id="GO:0005737">
    <property type="term" value="C:cytoplasm"/>
    <property type="evidence" value="ECO:0007669"/>
    <property type="project" value="UniProtKB-SubCell"/>
</dbReference>
<evidence type="ECO:0000256" key="3">
    <source>
        <dbReference type="ARBA" id="ARBA00023125"/>
    </source>
</evidence>
<reference evidence="9" key="1">
    <citation type="submission" date="2018-09" db="EMBL/GenBank/DDBJ databases">
        <title>Complete genome sequence of thermophilic cyanobacteria strain Thermosynechococcus elongatus PKUAC-SCTE542.</title>
        <authorList>
            <person name="Liang Y."/>
            <person name="Tang J."/>
            <person name="Daroch M."/>
        </authorList>
    </citation>
    <scope>NUCLEOTIDE SEQUENCE [LARGE SCALE GENOMIC DNA]</scope>
    <source>
        <strain evidence="9">E542</strain>
    </source>
</reference>
<feature type="region of interest" description="Domain III" evidence="6">
    <location>
        <begin position="155"/>
        <end position="210"/>
    </location>
</feature>
<dbReference type="GO" id="GO:0006310">
    <property type="term" value="P:DNA recombination"/>
    <property type="evidence" value="ECO:0007669"/>
    <property type="project" value="UniProtKB-UniRule"/>
</dbReference>
<dbReference type="InterPro" id="IPR010994">
    <property type="entry name" value="RuvA_2-like"/>
</dbReference>
<organism evidence="8 9">
    <name type="scientific">Thermosynechococcus sichuanensis E542</name>
    <dbReference type="NCBI Taxonomy" id="2016101"/>
    <lineage>
        <taxon>Bacteria</taxon>
        <taxon>Bacillati</taxon>
        <taxon>Cyanobacteriota</taxon>
        <taxon>Cyanophyceae</taxon>
        <taxon>Acaryochloridales</taxon>
        <taxon>Thermosynechococcaceae</taxon>
        <taxon>Thermosynechococcus</taxon>
        <taxon>Thermosynechococcus sichuanensis</taxon>
    </lineage>
</organism>
<feature type="domain" description="Helix-hairpin-helix DNA-binding motif class 1" evidence="7">
    <location>
        <begin position="78"/>
        <end position="97"/>
    </location>
</feature>
<evidence type="ECO:0000256" key="6">
    <source>
        <dbReference type="HAMAP-Rule" id="MF_00031"/>
    </source>
</evidence>
<dbReference type="RefSeq" id="WP_181496500.1">
    <property type="nucleotide sequence ID" value="NZ_CP032152.1"/>
</dbReference>
<dbReference type="GO" id="GO:0009378">
    <property type="term" value="F:four-way junction helicase activity"/>
    <property type="evidence" value="ECO:0007669"/>
    <property type="project" value="InterPro"/>
</dbReference>
<dbReference type="InterPro" id="IPR000085">
    <property type="entry name" value="RuvA"/>
</dbReference>
<keyword evidence="4 6" id="KW-0233">DNA recombination</keyword>
<dbReference type="GO" id="GO:0009379">
    <property type="term" value="C:Holliday junction helicase complex"/>
    <property type="evidence" value="ECO:0007669"/>
    <property type="project" value="InterPro"/>
</dbReference>
<dbReference type="Pfam" id="PF01330">
    <property type="entry name" value="RuvA_N"/>
    <property type="match status" value="1"/>
</dbReference>
<keyword evidence="2 6" id="KW-0227">DNA damage</keyword>
<dbReference type="Pfam" id="PF14520">
    <property type="entry name" value="HHH_5"/>
    <property type="match status" value="1"/>
</dbReference>
<keyword evidence="5 6" id="KW-0234">DNA repair</keyword>
<dbReference type="KEGG" id="tsq:D3A95_04795"/>
<dbReference type="Proteomes" id="UP000261812">
    <property type="component" value="Chromosome"/>
</dbReference>
<protein>
    <recommendedName>
        <fullName evidence="6">Holliday junction branch migration complex subunit RuvA</fullName>
    </recommendedName>
</protein>
<comment type="subunit">
    <text evidence="6">Homotetramer. Forms an RuvA(8)-RuvB(12)-Holliday junction (HJ) complex. HJ DNA is sandwiched between 2 RuvA tetramers; dsDNA enters through RuvA and exits via RuvB. An RuvB hexamer assembles on each DNA strand where it exits the tetramer. Each RuvB hexamer is contacted by two RuvA subunits (via domain III) on 2 adjacent RuvB subunits; this complex drives branch migration. In the full resolvosome a probable DNA-RuvA(4)-RuvB(12)-RuvC(2) complex forms which resolves the HJ.</text>
</comment>
<dbReference type="GO" id="GO:0000400">
    <property type="term" value="F:four-way junction DNA binding"/>
    <property type="evidence" value="ECO:0007669"/>
    <property type="project" value="UniProtKB-UniRule"/>
</dbReference>
<dbReference type="GO" id="GO:0006281">
    <property type="term" value="P:DNA repair"/>
    <property type="evidence" value="ECO:0007669"/>
    <property type="project" value="UniProtKB-UniRule"/>
</dbReference>
<dbReference type="SMART" id="SM00278">
    <property type="entry name" value="HhH1"/>
    <property type="match status" value="2"/>
</dbReference>
<evidence type="ECO:0000313" key="8">
    <source>
        <dbReference type="EMBL" id="AXY67697.1"/>
    </source>
</evidence>
<comment type="domain">
    <text evidence="6">Has three domains with a flexible linker between the domains II and III and assumes an 'L' shape. Domain III is highly mobile and contacts RuvB.</text>
</comment>
<evidence type="ECO:0000256" key="2">
    <source>
        <dbReference type="ARBA" id="ARBA00022763"/>
    </source>
</evidence>
<feature type="domain" description="Helix-hairpin-helix DNA-binding motif class 1" evidence="7">
    <location>
        <begin position="113"/>
        <end position="132"/>
    </location>
</feature>
<dbReference type="InterPro" id="IPR013849">
    <property type="entry name" value="DNA_helicase_Holl-junc_RuvA_I"/>
</dbReference>
<dbReference type="GO" id="GO:0005524">
    <property type="term" value="F:ATP binding"/>
    <property type="evidence" value="ECO:0007669"/>
    <property type="project" value="InterPro"/>
</dbReference>
<dbReference type="NCBIfam" id="TIGR00084">
    <property type="entry name" value="ruvA"/>
    <property type="match status" value="1"/>
</dbReference>
<dbReference type="EMBL" id="CP032152">
    <property type="protein sequence ID" value="AXY67697.1"/>
    <property type="molecule type" value="Genomic_DNA"/>
</dbReference>
<keyword evidence="3 6" id="KW-0238">DNA-binding</keyword>
<gene>
    <name evidence="6 8" type="primary">ruvA</name>
    <name evidence="8" type="ORF">D3A95_04795</name>
</gene>
<evidence type="ECO:0000256" key="1">
    <source>
        <dbReference type="ARBA" id="ARBA00022490"/>
    </source>
</evidence>
<accession>A0A3B7MAQ4</accession>
<dbReference type="Pfam" id="PF07499">
    <property type="entry name" value="RuvA_C"/>
    <property type="match status" value="1"/>
</dbReference>
<dbReference type="SUPFAM" id="SSF47781">
    <property type="entry name" value="RuvA domain 2-like"/>
    <property type="match status" value="1"/>
</dbReference>
<dbReference type="HAMAP" id="MF_00031">
    <property type="entry name" value="DNA_HJ_migration_RuvA"/>
    <property type="match status" value="1"/>
</dbReference>